<dbReference type="EMBL" id="WNVC01000113">
    <property type="protein sequence ID" value="MDZ5000200.1"/>
    <property type="molecule type" value="Genomic_DNA"/>
</dbReference>
<feature type="non-terminal residue" evidence="2">
    <location>
        <position position="324"/>
    </location>
</feature>
<dbReference type="InterPro" id="IPR017853">
    <property type="entry name" value="GH"/>
</dbReference>
<name>A0AAW9I6S8_CLOPF</name>
<dbReference type="AlphaFoldDB" id="A0AAW9I6S8"/>
<dbReference type="Proteomes" id="UP001291306">
    <property type="component" value="Unassembled WGS sequence"/>
</dbReference>
<evidence type="ECO:0000313" key="3">
    <source>
        <dbReference type="Proteomes" id="UP001291306"/>
    </source>
</evidence>
<accession>A0AAW9I6S8</accession>
<dbReference type="SUPFAM" id="SSF51445">
    <property type="entry name" value="(Trans)glycosidases"/>
    <property type="match status" value="1"/>
</dbReference>
<gene>
    <name evidence="2" type="ORF">GNF79_14160</name>
</gene>
<dbReference type="Pfam" id="PF05691">
    <property type="entry name" value="Raffinose_syn"/>
    <property type="match status" value="1"/>
</dbReference>
<proteinExistence type="predicted"/>
<dbReference type="InterPro" id="IPR013785">
    <property type="entry name" value="Aldolase_TIM"/>
</dbReference>
<evidence type="ECO:0000256" key="1">
    <source>
        <dbReference type="ARBA" id="ARBA00023277"/>
    </source>
</evidence>
<evidence type="ECO:0008006" key="4">
    <source>
        <dbReference type="Google" id="ProtNLM"/>
    </source>
</evidence>
<evidence type="ECO:0000313" key="2">
    <source>
        <dbReference type="EMBL" id="MDZ5000200.1"/>
    </source>
</evidence>
<organism evidence="2 3">
    <name type="scientific">Clostridium perfringens</name>
    <dbReference type="NCBI Taxonomy" id="1502"/>
    <lineage>
        <taxon>Bacteria</taxon>
        <taxon>Bacillati</taxon>
        <taxon>Bacillota</taxon>
        <taxon>Clostridia</taxon>
        <taxon>Eubacteriales</taxon>
        <taxon>Clostridiaceae</taxon>
        <taxon>Clostridium</taxon>
    </lineage>
</organism>
<dbReference type="Gene3D" id="3.20.20.70">
    <property type="entry name" value="Aldolase class I"/>
    <property type="match status" value="1"/>
</dbReference>
<keyword evidence="1" id="KW-0119">Carbohydrate metabolism</keyword>
<comment type="caution">
    <text evidence="2">The sequence shown here is derived from an EMBL/GenBank/DDBJ whole genome shotgun (WGS) entry which is preliminary data.</text>
</comment>
<dbReference type="RefSeq" id="WP_322458513.1">
    <property type="nucleotide sequence ID" value="NZ_WNVC01000113.1"/>
</dbReference>
<dbReference type="InterPro" id="IPR008811">
    <property type="entry name" value="Glycosyl_hydrolases_36"/>
</dbReference>
<protein>
    <recommendedName>
        <fullName evidence="4">Alpha-galactosidase</fullName>
    </recommendedName>
</protein>
<reference evidence="2" key="1">
    <citation type="submission" date="2019-11" db="EMBL/GenBank/DDBJ databases">
        <title>Characterization of Clostridium perfringens isolates from swine manure treated agricultural soils.</title>
        <authorList>
            <person name="Wushke S.T."/>
        </authorList>
    </citation>
    <scope>NUCLEOTIDE SEQUENCE</scope>
    <source>
        <strain evidence="2">X26</strain>
    </source>
</reference>
<sequence>MNNENFHPELIEPPIAHALHKWNEETRTLTYEYNGKNIITMKIDGEDEVGFRHGSDGNLQNIPFIQQIYVMLDKPAKAKVTFLLSEDAISMRPNRANKNEAILGQVGHPTMKGVNGVYDIKQDLLIDWNGCHWKWISERFEKTESNNLKVELEIELGPKPLFVNLRMQYYRKHLGYSYHKPWEWRPNTKSVTGWCSWEAFRRDVTQENIEEVSKFFSEKLGGYGLEYIQIDDGYQNMPLPVDPNGSLAEGWLNTNSQFKKGHKGAVEAIEKEEFKAGIWTNANITNSEFAKNQGKYLLKGNDGKPMLGEWIDYLIDCRKESLDK</sequence>